<evidence type="ECO:0000313" key="1">
    <source>
        <dbReference type="EMBL" id="KXF78726.1"/>
    </source>
</evidence>
<accession>A0A135HZT6</accession>
<name>A0A135HZT6_9HYPH</name>
<keyword evidence="2" id="KW-1185">Reference proteome</keyword>
<reference evidence="1 2" key="1">
    <citation type="submission" date="2015-11" db="EMBL/GenBank/DDBJ databases">
        <title>Draft genome sequence of Paramesorhizobium deserti A-3-E, a strain highly resistant to diverse beta-lactam antibiotics.</title>
        <authorList>
            <person name="Lv R."/>
            <person name="Yang X."/>
            <person name="Fang N."/>
            <person name="Guo J."/>
            <person name="Luo X."/>
            <person name="Peng F."/>
            <person name="Yang R."/>
            <person name="Cui Y."/>
            <person name="Fang C."/>
            <person name="Song Y."/>
        </authorList>
    </citation>
    <scope>NUCLEOTIDE SEQUENCE [LARGE SCALE GENOMIC DNA]</scope>
    <source>
        <strain evidence="1 2">A-3-E</strain>
    </source>
</reference>
<sequence>MLRYRLANWSLPHDAEFSGAPEMRRHLSRFYRQVAVGTIWQISGSVTPPDGSLSAEMGKIVAQ</sequence>
<dbReference type="AlphaFoldDB" id="A0A135HZT6"/>
<gene>
    <name evidence="1" type="ORF">ATN84_02815</name>
</gene>
<protein>
    <submittedName>
        <fullName evidence="1">Uncharacterized protein</fullName>
    </submittedName>
</protein>
<organism evidence="1 2">
    <name type="scientific">Paramesorhizobium deserti</name>
    <dbReference type="NCBI Taxonomy" id="1494590"/>
    <lineage>
        <taxon>Bacteria</taxon>
        <taxon>Pseudomonadati</taxon>
        <taxon>Pseudomonadota</taxon>
        <taxon>Alphaproteobacteria</taxon>
        <taxon>Hyphomicrobiales</taxon>
        <taxon>Phyllobacteriaceae</taxon>
        <taxon>Paramesorhizobium</taxon>
    </lineage>
</organism>
<proteinExistence type="predicted"/>
<dbReference type="STRING" id="1494590.ATN84_02815"/>
<comment type="caution">
    <text evidence="1">The sequence shown here is derived from an EMBL/GenBank/DDBJ whole genome shotgun (WGS) entry which is preliminary data.</text>
</comment>
<evidence type="ECO:0000313" key="2">
    <source>
        <dbReference type="Proteomes" id="UP000070107"/>
    </source>
</evidence>
<dbReference type="EMBL" id="LNTU01000001">
    <property type="protein sequence ID" value="KXF78726.1"/>
    <property type="molecule type" value="Genomic_DNA"/>
</dbReference>
<dbReference type="Proteomes" id="UP000070107">
    <property type="component" value="Unassembled WGS sequence"/>
</dbReference>